<evidence type="ECO:0000256" key="6">
    <source>
        <dbReference type="ARBA" id="ARBA00048221"/>
    </source>
</evidence>
<feature type="binding site" evidence="11">
    <location>
        <position position="51"/>
    </location>
    <ligand>
        <name>Ca(2+)</name>
        <dbReference type="ChEBI" id="CHEBI:29108"/>
    </ligand>
</feature>
<comment type="cofactor">
    <cofactor evidence="11">
        <name>Ca(2+)</name>
        <dbReference type="ChEBI" id="CHEBI:29108"/>
    </cofactor>
    <text evidence="11">Binds 1 Ca(2+) ion per subunit.</text>
</comment>
<dbReference type="GO" id="GO:0050482">
    <property type="term" value="P:arachidonate secretion"/>
    <property type="evidence" value="ECO:0007669"/>
    <property type="project" value="InterPro"/>
</dbReference>
<evidence type="ECO:0000256" key="13">
    <source>
        <dbReference type="RuleBase" id="RU003654"/>
    </source>
</evidence>
<keyword evidence="3 14" id="KW-0964">Secreted</keyword>
<feature type="disulfide bond" evidence="12">
    <location>
        <begin position="46"/>
        <end position="141"/>
    </location>
</feature>
<evidence type="ECO:0000313" key="17">
    <source>
        <dbReference type="RefSeq" id="XP_019522197.1"/>
    </source>
</evidence>
<evidence type="ECO:0000256" key="4">
    <source>
        <dbReference type="ARBA" id="ARBA00023157"/>
    </source>
</evidence>
<dbReference type="GeneID" id="109395559"/>
<keyword evidence="14" id="KW-0732">Signal</keyword>
<gene>
    <name evidence="17" type="primary">PLA2G2D</name>
</gene>
<keyword evidence="11" id="KW-0479">Metal-binding</keyword>
<evidence type="ECO:0000313" key="16">
    <source>
        <dbReference type="Proteomes" id="UP000694851"/>
    </source>
</evidence>
<evidence type="ECO:0000256" key="1">
    <source>
        <dbReference type="ARBA" id="ARBA00004613"/>
    </source>
</evidence>
<dbReference type="FunFam" id="1.20.90.10:FF:000001">
    <property type="entry name" value="Basic phospholipase A2 homolog"/>
    <property type="match status" value="1"/>
</dbReference>
<accession>A0A8B7T918</accession>
<feature type="disulfide bond" evidence="12">
    <location>
        <begin position="48"/>
        <end position="64"/>
    </location>
</feature>
<proteinExistence type="inferred from homology"/>
<evidence type="ECO:0000256" key="2">
    <source>
        <dbReference type="ARBA" id="ARBA00007056"/>
    </source>
</evidence>
<dbReference type="PRINTS" id="PR00389">
    <property type="entry name" value="PHPHLIPASEA2"/>
</dbReference>
<dbReference type="Proteomes" id="UP000694851">
    <property type="component" value="Unplaced"/>
</dbReference>
<feature type="domain" description="Phospholipase A2-like central" evidence="15">
    <location>
        <begin position="21"/>
        <end position="142"/>
    </location>
</feature>
<evidence type="ECO:0000256" key="5">
    <source>
        <dbReference type="ARBA" id="ARBA00048015"/>
    </source>
</evidence>
<dbReference type="SUPFAM" id="SSF48619">
    <property type="entry name" value="Phospholipase A2, PLA2"/>
    <property type="match status" value="1"/>
</dbReference>
<dbReference type="CTD" id="26279"/>
<sequence length="148" mass="16799">MELLLLCALVVFAGVTPTQGGILNLNKMVEQVTGKIPIFSYWPYGCHCGPGGKGPPVDASDWCCHAHDCCYKHLKLHNCRIHRDHYTYNFTQGNIQCSDTGSWCEQELCACDKEVAFCLQRNLGTYKKKQRYIRLFSRSRCKGQTPMC</sequence>
<evidence type="ECO:0000256" key="14">
    <source>
        <dbReference type="RuleBase" id="RU361236"/>
    </source>
</evidence>
<dbReference type="InterPro" id="IPR033112">
    <property type="entry name" value="PLA2_Asp_AS"/>
</dbReference>
<feature type="chain" id="PRO_5034344724" description="Phospholipase A2" evidence="14">
    <location>
        <begin position="21"/>
        <end position="148"/>
    </location>
</feature>
<comment type="catalytic activity">
    <reaction evidence="5">
        <text>1-hexadecanoyl-2-(9Z-octadecenoyl)-sn-glycero-3-phospho-(1'-sn-glycerol) + H2O = 1-hexadecanoyl-sn-glycero-3-phospho-(1'-sn-glycerol) + (9Z)-octadecenoate + H(+)</text>
        <dbReference type="Rhea" id="RHEA:40919"/>
        <dbReference type="ChEBI" id="CHEBI:15377"/>
        <dbReference type="ChEBI" id="CHEBI:15378"/>
        <dbReference type="ChEBI" id="CHEBI:30823"/>
        <dbReference type="ChEBI" id="CHEBI:72841"/>
        <dbReference type="ChEBI" id="CHEBI:75158"/>
    </reaction>
    <physiologicalReaction direction="left-to-right" evidence="5">
        <dbReference type="Rhea" id="RHEA:40920"/>
    </physiologicalReaction>
</comment>
<dbReference type="CDD" id="cd00125">
    <property type="entry name" value="PLA2c"/>
    <property type="match status" value="1"/>
</dbReference>
<dbReference type="Pfam" id="PF00068">
    <property type="entry name" value="Phospholip_A2_1"/>
    <property type="match status" value="1"/>
</dbReference>
<comment type="catalytic activity">
    <reaction evidence="7">
        <text>1,2-dihexadecanoyl-sn-glycero-3-phosphocholine + H2O = 1-hexadecanoyl-sn-glycero-3-phosphocholine + hexadecanoate + H(+)</text>
        <dbReference type="Rhea" id="RHEA:41223"/>
        <dbReference type="ChEBI" id="CHEBI:7896"/>
        <dbReference type="ChEBI" id="CHEBI:15377"/>
        <dbReference type="ChEBI" id="CHEBI:15378"/>
        <dbReference type="ChEBI" id="CHEBI:72998"/>
        <dbReference type="ChEBI" id="CHEBI:72999"/>
    </reaction>
    <physiologicalReaction direction="left-to-right" evidence="7">
        <dbReference type="Rhea" id="RHEA:41224"/>
    </physiologicalReaction>
</comment>
<dbReference type="InterPro" id="IPR036444">
    <property type="entry name" value="PLipase_A2_dom_sf"/>
</dbReference>
<dbReference type="PANTHER" id="PTHR11716">
    <property type="entry name" value="PHOSPHOLIPASE A2 FAMILY MEMBER"/>
    <property type="match status" value="1"/>
</dbReference>
<dbReference type="GO" id="GO:0005576">
    <property type="term" value="C:extracellular region"/>
    <property type="evidence" value="ECO:0007669"/>
    <property type="project" value="UniProtKB-SubCell"/>
</dbReference>
<comment type="catalytic activity">
    <reaction evidence="8">
        <text>1-hexadecanoyl-2-(9Z-octadecenoyl)-sn-glycero-3-phosphocholine + H2O = 1-hexadecanoyl-sn-glycero-3-phosphocholine + (9Z)-octadecenoate + H(+)</text>
        <dbReference type="Rhea" id="RHEA:38779"/>
        <dbReference type="ChEBI" id="CHEBI:15377"/>
        <dbReference type="ChEBI" id="CHEBI:15378"/>
        <dbReference type="ChEBI" id="CHEBI:30823"/>
        <dbReference type="ChEBI" id="CHEBI:72998"/>
        <dbReference type="ChEBI" id="CHEBI:73001"/>
    </reaction>
    <physiologicalReaction direction="left-to-right" evidence="8">
        <dbReference type="Rhea" id="RHEA:38780"/>
    </physiologicalReaction>
</comment>
<feature type="active site" evidence="10">
    <location>
        <position position="67"/>
    </location>
</feature>
<dbReference type="GO" id="GO:0005543">
    <property type="term" value="F:phospholipid binding"/>
    <property type="evidence" value="ECO:0007669"/>
    <property type="project" value="TreeGrafter"/>
</dbReference>
<dbReference type="OrthoDB" id="5841574at2759"/>
<evidence type="ECO:0000256" key="3">
    <source>
        <dbReference type="ARBA" id="ARBA00022525"/>
    </source>
</evidence>
<dbReference type="InterPro" id="IPR001211">
    <property type="entry name" value="PLA2"/>
</dbReference>
<organism evidence="16 17">
    <name type="scientific">Hipposideros armiger</name>
    <name type="common">Great Himalayan leaf-nosed bat</name>
    <dbReference type="NCBI Taxonomy" id="186990"/>
    <lineage>
        <taxon>Eukaryota</taxon>
        <taxon>Metazoa</taxon>
        <taxon>Chordata</taxon>
        <taxon>Craniata</taxon>
        <taxon>Vertebrata</taxon>
        <taxon>Euteleostomi</taxon>
        <taxon>Mammalia</taxon>
        <taxon>Eutheria</taxon>
        <taxon>Laurasiatheria</taxon>
        <taxon>Chiroptera</taxon>
        <taxon>Yinpterochiroptera</taxon>
        <taxon>Rhinolophoidea</taxon>
        <taxon>Hipposideridae</taxon>
        <taxon>Hipposideros</taxon>
    </lineage>
</organism>
<protein>
    <recommendedName>
        <fullName evidence="14">Phospholipase A2</fullName>
        <ecNumber evidence="14">3.1.1.4</ecNumber>
    </recommendedName>
</protein>
<evidence type="ECO:0000256" key="9">
    <source>
        <dbReference type="ARBA" id="ARBA00049039"/>
    </source>
</evidence>
<dbReference type="GO" id="GO:0042130">
    <property type="term" value="P:negative regulation of T cell proliferation"/>
    <property type="evidence" value="ECO:0007669"/>
    <property type="project" value="TreeGrafter"/>
</dbReference>
<evidence type="ECO:0000256" key="7">
    <source>
        <dbReference type="ARBA" id="ARBA00048227"/>
    </source>
</evidence>
<dbReference type="InterPro" id="IPR033113">
    <property type="entry name" value="PLA2_histidine"/>
</dbReference>
<evidence type="ECO:0000256" key="12">
    <source>
        <dbReference type="PIRSR" id="PIRSR601211-3"/>
    </source>
</evidence>
<keyword evidence="14" id="KW-0443">Lipid metabolism</keyword>
<feature type="signal peptide" evidence="14">
    <location>
        <begin position="1"/>
        <end position="20"/>
    </location>
</feature>
<name>A0A8B7T918_HIPAR</name>
<keyword evidence="4 12" id="KW-1015">Disulfide bond</keyword>
<comment type="subcellular location">
    <subcellularLocation>
        <location evidence="1 14">Secreted</location>
    </subcellularLocation>
</comment>
<dbReference type="GO" id="GO:0005509">
    <property type="term" value="F:calcium ion binding"/>
    <property type="evidence" value="ECO:0007669"/>
    <property type="project" value="InterPro"/>
</dbReference>
<dbReference type="GO" id="GO:0047498">
    <property type="term" value="F:calcium-dependent phospholipase A2 activity"/>
    <property type="evidence" value="ECO:0007669"/>
    <property type="project" value="TreeGrafter"/>
</dbReference>
<dbReference type="GO" id="GO:0016042">
    <property type="term" value="P:lipid catabolic process"/>
    <property type="evidence" value="ECO:0007669"/>
    <property type="project" value="InterPro"/>
</dbReference>
<comment type="similarity">
    <text evidence="2 13">Belongs to the phospholipase A2 family.</text>
</comment>
<evidence type="ECO:0000256" key="11">
    <source>
        <dbReference type="PIRSR" id="PIRSR601211-2"/>
    </source>
</evidence>
<dbReference type="RefSeq" id="XP_019522197.1">
    <property type="nucleotide sequence ID" value="XM_019666652.1"/>
</dbReference>
<feature type="active site" evidence="10">
    <location>
        <position position="112"/>
    </location>
</feature>
<evidence type="ECO:0000256" key="8">
    <source>
        <dbReference type="ARBA" id="ARBA00048699"/>
    </source>
</evidence>
<keyword evidence="14" id="KW-0378">Hydrolase</keyword>
<dbReference type="GO" id="GO:0006644">
    <property type="term" value="P:phospholipid metabolic process"/>
    <property type="evidence" value="ECO:0007669"/>
    <property type="project" value="InterPro"/>
</dbReference>
<dbReference type="PROSITE" id="PS00119">
    <property type="entry name" value="PA2_ASP"/>
    <property type="match status" value="1"/>
</dbReference>
<dbReference type="SMART" id="SM00085">
    <property type="entry name" value="PA2c"/>
    <property type="match status" value="1"/>
</dbReference>
<keyword evidence="16" id="KW-1185">Reference proteome</keyword>
<dbReference type="KEGG" id="hai:109395559"/>
<dbReference type="InterPro" id="IPR016090">
    <property type="entry name" value="PLA2-like_dom"/>
</dbReference>
<feature type="disulfide bond" evidence="12">
    <location>
        <begin position="79"/>
        <end position="104"/>
    </location>
</feature>
<feature type="binding site" evidence="11">
    <location>
        <position position="49"/>
    </location>
    <ligand>
        <name>Ca(2+)</name>
        <dbReference type="ChEBI" id="CHEBI:29108"/>
    </ligand>
</feature>
<comment type="catalytic activity">
    <reaction evidence="14">
        <text>a 1,2-diacyl-sn-glycero-3-phosphocholine + H2O = a 1-acyl-sn-glycero-3-phosphocholine + a fatty acid + H(+)</text>
        <dbReference type="Rhea" id="RHEA:15801"/>
        <dbReference type="ChEBI" id="CHEBI:15377"/>
        <dbReference type="ChEBI" id="CHEBI:15378"/>
        <dbReference type="ChEBI" id="CHEBI:28868"/>
        <dbReference type="ChEBI" id="CHEBI:57643"/>
        <dbReference type="ChEBI" id="CHEBI:58168"/>
        <dbReference type="EC" id="3.1.1.4"/>
    </reaction>
</comment>
<reference evidence="17" key="1">
    <citation type="submission" date="2025-08" db="UniProtKB">
        <authorList>
            <consortium name="RefSeq"/>
        </authorList>
    </citation>
    <scope>IDENTIFICATION</scope>
    <source>
        <tissue evidence="17">Muscle</tissue>
    </source>
</reference>
<evidence type="ECO:0000259" key="15">
    <source>
        <dbReference type="SMART" id="SM00085"/>
    </source>
</evidence>
<dbReference type="PANTHER" id="PTHR11716:SF57">
    <property type="entry name" value="GROUP IID SECRETORY PHOSPHOLIPASE A2"/>
    <property type="match status" value="1"/>
</dbReference>
<comment type="catalytic activity">
    <reaction evidence="6">
        <text>N-hexadecanoyl-1,2-di-(9Z-octadecenoyl)-sn-glycero-3-phosphoethanolamine + H2O = N-hexadecanoyl-1-(9Z-octadecenoyl)-sn-glycero-3-phosphoethanolamine + (9Z)-octadecenoate + H(+)</text>
        <dbReference type="Rhea" id="RHEA:45424"/>
        <dbReference type="ChEBI" id="CHEBI:15377"/>
        <dbReference type="ChEBI" id="CHEBI:15378"/>
        <dbReference type="ChEBI" id="CHEBI:30823"/>
        <dbReference type="ChEBI" id="CHEBI:78097"/>
        <dbReference type="ChEBI" id="CHEBI:85217"/>
    </reaction>
    <physiologicalReaction direction="left-to-right" evidence="6">
        <dbReference type="Rhea" id="RHEA:45425"/>
    </physiologicalReaction>
</comment>
<dbReference type="AlphaFoldDB" id="A0A8B7T918"/>
<feature type="disulfide bond" evidence="12">
    <location>
        <begin position="97"/>
        <end position="109"/>
    </location>
</feature>
<feature type="disulfide bond" evidence="12">
    <location>
        <begin position="63"/>
        <end position="118"/>
    </location>
</feature>
<dbReference type="EC" id="3.1.1.4" evidence="14"/>
<feature type="disulfide bond" evidence="12">
    <location>
        <begin position="69"/>
        <end position="148"/>
    </location>
</feature>
<dbReference type="PROSITE" id="PS00118">
    <property type="entry name" value="PA2_HIS"/>
    <property type="match status" value="1"/>
</dbReference>
<dbReference type="Gene3D" id="1.20.90.10">
    <property type="entry name" value="Phospholipase A2 domain"/>
    <property type="match status" value="1"/>
</dbReference>
<comment type="catalytic activity">
    <reaction evidence="9">
        <text>1-hexadecanoyl-2-(9Z,12Z-octadecadienoyl)-sn-glycero-3-phosphoethanolamine + H2O = 1-hexadecanoyl-sn-glycero-3-phosphoethanolamine + (9Z,12Z)-octadecadienoate + H(+)</text>
        <dbReference type="Rhea" id="RHEA:40815"/>
        <dbReference type="ChEBI" id="CHEBI:15377"/>
        <dbReference type="ChEBI" id="CHEBI:15378"/>
        <dbReference type="ChEBI" id="CHEBI:30245"/>
        <dbReference type="ChEBI" id="CHEBI:73004"/>
        <dbReference type="ChEBI" id="CHEBI:73008"/>
    </reaction>
    <physiologicalReaction direction="left-to-right" evidence="9">
        <dbReference type="Rhea" id="RHEA:40816"/>
    </physiologicalReaction>
</comment>
<evidence type="ECO:0000256" key="10">
    <source>
        <dbReference type="PIRSR" id="PIRSR601211-1"/>
    </source>
</evidence>
<keyword evidence="11 14" id="KW-0106">Calcium</keyword>
<feature type="disulfide bond" evidence="12">
    <location>
        <begin position="70"/>
        <end position="111"/>
    </location>
</feature>
<feature type="binding site" evidence="11">
    <location>
        <position position="68"/>
    </location>
    <ligand>
        <name>Ca(2+)</name>
        <dbReference type="ChEBI" id="CHEBI:29108"/>
    </ligand>
</feature>